<comment type="caution">
    <text evidence="2">The sequence shown here is derived from an EMBL/GenBank/DDBJ whole genome shotgun (WGS) entry which is preliminary data.</text>
</comment>
<keyword evidence="3" id="KW-1185">Reference proteome</keyword>
<gene>
    <name evidence="2" type="ORF">D8674_025588</name>
</gene>
<evidence type="ECO:0000256" key="1">
    <source>
        <dbReference type="SAM" id="SignalP"/>
    </source>
</evidence>
<accession>A0A5N5IIJ8</accession>
<keyword evidence="1" id="KW-0732">Signal</keyword>
<dbReference type="EMBL" id="SMOL01000004">
    <property type="protein sequence ID" value="KAB2635054.1"/>
    <property type="molecule type" value="Genomic_DNA"/>
</dbReference>
<feature type="signal peptide" evidence="1">
    <location>
        <begin position="1"/>
        <end position="22"/>
    </location>
</feature>
<reference evidence="2 3" key="3">
    <citation type="submission" date="2019-11" db="EMBL/GenBank/DDBJ databases">
        <title>A de novo genome assembly of a pear dwarfing rootstock.</title>
        <authorList>
            <person name="Wang F."/>
            <person name="Wang J."/>
            <person name="Li S."/>
            <person name="Zhang Y."/>
            <person name="Fang M."/>
            <person name="Ma L."/>
            <person name="Zhao Y."/>
            <person name="Jiang S."/>
        </authorList>
    </citation>
    <scope>NUCLEOTIDE SEQUENCE [LARGE SCALE GENOMIC DNA]</scope>
    <source>
        <strain evidence="2">S2</strain>
        <tissue evidence="2">Leaf</tissue>
    </source>
</reference>
<sequence length="105" mass="11216">MTAKTWRSCCLCLGFCLTSAVAAALCKEGKAAACSSVTAVVLFETVLASSAGFGTIAGHDGFFSSTCSNMEDDGFFSDRRLQVVGFSKYQDSMLHLLLLLKHLTF</sequence>
<dbReference type="AlphaFoldDB" id="A0A5N5IIJ8"/>
<dbReference type="Proteomes" id="UP000327157">
    <property type="component" value="Chromosome 5"/>
</dbReference>
<organism evidence="2 3">
    <name type="scientific">Pyrus ussuriensis x Pyrus communis</name>
    <dbReference type="NCBI Taxonomy" id="2448454"/>
    <lineage>
        <taxon>Eukaryota</taxon>
        <taxon>Viridiplantae</taxon>
        <taxon>Streptophyta</taxon>
        <taxon>Embryophyta</taxon>
        <taxon>Tracheophyta</taxon>
        <taxon>Spermatophyta</taxon>
        <taxon>Magnoliopsida</taxon>
        <taxon>eudicotyledons</taxon>
        <taxon>Gunneridae</taxon>
        <taxon>Pentapetalae</taxon>
        <taxon>rosids</taxon>
        <taxon>fabids</taxon>
        <taxon>Rosales</taxon>
        <taxon>Rosaceae</taxon>
        <taxon>Amygdaloideae</taxon>
        <taxon>Maleae</taxon>
        <taxon>Pyrus</taxon>
    </lineage>
</organism>
<reference evidence="2 3" key="1">
    <citation type="submission" date="2019-09" db="EMBL/GenBank/DDBJ databases">
        <authorList>
            <person name="Ou C."/>
        </authorList>
    </citation>
    <scope>NUCLEOTIDE SEQUENCE [LARGE SCALE GENOMIC DNA]</scope>
    <source>
        <strain evidence="2">S2</strain>
        <tissue evidence="2">Leaf</tissue>
    </source>
</reference>
<proteinExistence type="predicted"/>
<evidence type="ECO:0000313" key="3">
    <source>
        <dbReference type="Proteomes" id="UP000327157"/>
    </source>
</evidence>
<reference evidence="3" key="2">
    <citation type="submission" date="2019-10" db="EMBL/GenBank/DDBJ databases">
        <title>A de novo genome assembly of a pear dwarfing rootstock.</title>
        <authorList>
            <person name="Wang F."/>
            <person name="Wang J."/>
            <person name="Li S."/>
            <person name="Zhang Y."/>
            <person name="Fang M."/>
            <person name="Ma L."/>
            <person name="Zhao Y."/>
            <person name="Jiang S."/>
        </authorList>
    </citation>
    <scope>NUCLEOTIDE SEQUENCE [LARGE SCALE GENOMIC DNA]</scope>
</reference>
<feature type="chain" id="PRO_5024287611" evidence="1">
    <location>
        <begin position="23"/>
        <end position="105"/>
    </location>
</feature>
<protein>
    <submittedName>
        <fullName evidence="2">Outer envelope pore protein 37</fullName>
    </submittedName>
</protein>
<name>A0A5N5IIJ8_9ROSA</name>
<evidence type="ECO:0000313" key="2">
    <source>
        <dbReference type="EMBL" id="KAB2635054.1"/>
    </source>
</evidence>